<proteinExistence type="predicted"/>
<dbReference type="AlphaFoldDB" id="A0A0D2PK65"/>
<evidence type="ECO:0000313" key="3">
    <source>
        <dbReference type="Proteomes" id="UP000054270"/>
    </source>
</evidence>
<protein>
    <submittedName>
        <fullName evidence="2">Uncharacterized protein</fullName>
    </submittedName>
</protein>
<dbReference type="EMBL" id="KN817568">
    <property type="protein sequence ID" value="KJA20365.1"/>
    <property type="molecule type" value="Genomic_DNA"/>
</dbReference>
<evidence type="ECO:0000313" key="2">
    <source>
        <dbReference type="EMBL" id="KJA20365.1"/>
    </source>
</evidence>
<accession>A0A0D2PK65</accession>
<reference evidence="3" key="1">
    <citation type="submission" date="2014-04" db="EMBL/GenBank/DDBJ databases">
        <title>Evolutionary Origins and Diversification of the Mycorrhizal Mutualists.</title>
        <authorList>
            <consortium name="DOE Joint Genome Institute"/>
            <consortium name="Mycorrhizal Genomics Consortium"/>
            <person name="Kohler A."/>
            <person name="Kuo A."/>
            <person name="Nagy L.G."/>
            <person name="Floudas D."/>
            <person name="Copeland A."/>
            <person name="Barry K.W."/>
            <person name="Cichocki N."/>
            <person name="Veneault-Fourrey C."/>
            <person name="LaButti K."/>
            <person name="Lindquist E.A."/>
            <person name="Lipzen A."/>
            <person name="Lundell T."/>
            <person name="Morin E."/>
            <person name="Murat C."/>
            <person name="Riley R."/>
            <person name="Ohm R."/>
            <person name="Sun H."/>
            <person name="Tunlid A."/>
            <person name="Henrissat B."/>
            <person name="Grigoriev I.V."/>
            <person name="Hibbett D.S."/>
            <person name="Martin F."/>
        </authorList>
    </citation>
    <scope>NUCLEOTIDE SEQUENCE [LARGE SCALE GENOMIC DNA]</scope>
    <source>
        <strain evidence="3">FD-334 SS-4</strain>
    </source>
</reference>
<dbReference type="Proteomes" id="UP000054270">
    <property type="component" value="Unassembled WGS sequence"/>
</dbReference>
<keyword evidence="3" id="KW-1185">Reference proteome</keyword>
<evidence type="ECO:0000256" key="1">
    <source>
        <dbReference type="SAM" id="MobiDB-lite"/>
    </source>
</evidence>
<feature type="compositionally biased region" description="Basic and acidic residues" evidence="1">
    <location>
        <begin position="37"/>
        <end position="55"/>
    </location>
</feature>
<feature type="region of interest" description="Disordered" evidence="1">
    <location>
        <begin position="1"/>
        <end position="55"/>
    </location>
</feature>
<feature type="compositionally biased region" description="Gly residues" evidence="1">
    <location>
        <begin position="1"/>
        <end position="10"/>
    </location>
</feature>
<organism evidence="2 3">
    <name type="scientific">Hypholoma sublateritium (strain FD-334 SS-4)</name>
    <dbReference type="NCBI Taxonomy" id="945553"/>
    <lineage>
        <taxon>Eukaryota</taxon>
        <taxon>Fungi</taxon>
        <taxon>Dikarya</taxon>
        <taxon>Basidiomycota</taxon>
        <taxon>Agaricomycotina</taxon>
        <taxon>Agaricomycetes</taxon>
        <taxon>Agaricomycetidae</taxon>
        <taxon>Agaricales</taxon>
        <taxon>Agaricineae</taxon>
        <taxon>Strophariaceae</taxon>
        <taxon>Hypholoma</taxon>
    </lineage>
</organism>
<sequence length="55" mass="5887">MYLDGGGGGSWVKAMQTRDLSSSSGYESVKEAVIATGRRETRTLEGGAQREHNAK</sequence>
<name>A0A0D2PK65_HYPSF</name>
<gene>
    <name evidence="2" type="ORF">HYPSUDRAFT_203856</name>
</gene>